<evidence type="ECO:0000313" key="2">
    <source>
        <dbReference type="EMBL" id="MDR7364317.1"/>
    </source>
</evidence>
<sequence>MERSKAVLKRVALETVGWVLVVVGIAAIPLPGPGLLCLFAGLAVLSQQYEWAEKRVRPVEKAAMKAAADSVQTWPRIVLSLLGVAWLHAIGTLWIVDPDAPGWWPVDDKWWLFGGFWTGVTLVGSGLLALGIMVYSFVKFRGQDDPRSAAGDTVGSSN</sequence>
<reference evidence="2 3" key="1">
    <citation type="submission" date="2023-07" db="EMBL/GenBank/DDBJ databases">
        <title>Sequencing the genomes of 1000 actinobacteria strains.</title>
        <authorList>
            <person name="Klenk H.-P."/>
        </authorList>
    </citation>
    <scope>NUCLEOTIDE SEQUENCE [LARGE SCALE GENOMIC DNA]</scope>
    <source>
        <strain evidence="2 3">DSM 19426</strain>
    </source>
</reference>
<evidence type="ECO:0000256" key="1">
    <source>
        <dbReference type="SAM" id="Phobius"/>
    </source>
</evidence>
<dbReference type="Proteomes" id="UP001183648">
    <property type="component" value="Unassembled WGS sequence"/>
</dbReference>
<protein>
    <submittedName>
        <fullName evidence="2">Uncharacterized protein (TIGR02611 family)</fullName>
    </submittedName>
</protein>
<name>A0ABU2C0Z3_9ACTN</name>
<feature type="transmembrane region" description="Helical" evidence="1">
    <location>
        <begin position="116"/>
        <end position="138"/>
    </location>
</feature>
<comment type="caution">
    <text evidence="2">The sequence shown here is derived from an EMBL/GenBank/DDBJ whole genome shotgun (WGS) entry which is preliminary data.</text>
</comment>
<keyword evidence="1" id="KW-1133">Transmembrane helix</keyword>
<dbReference type="InterPro" id="IPR019099">
    <property type="entry name" value="Uncharacterised_PGPGW_TM"/>
</dbReference>
<evidence type="ECO:0000313" key="3">
    <source>
        <dbReference type="Proteomes" id="UP001183648"/>
    </source>
</evidence>
<gene>
    <name evidence="2" type="ORF">J2S63_003870</name>
</gene>
<keyword evidence="1" id="KW-0812">Transmembrane</keyword>
<organism evidence="2 3">
    <name type="scientific">Nocardioides marmoribigeumensis</name>
    <dbReference type="NCBI Taxonomy" id="433649"/>
    <lineage>
        <taxon>Bacteria</taxon>
        <taxon>Bacillati</taxon>
        <taxon>Actinomycetota</taxon>
        <taxon>Actinomycetes</taxon>
        <taxon>Propionibacteriales</taxon>
        <taxon>Nocardioidaceae</taxon>
        <taxon>Nocardioides</taxon>
    </lineage>
</organism>
<keyword evidence="3" id="KW-1185">Reference proteome</keyword>
<accession>A0ABU2C0Z3</accession>
<feature type="transmembrane region" description="Helical" evidence="1">
    <location>
        <begin position="18"/>
        <end position="45"/>
    </location>
</feature>
<keyword evidence="1" id="KW-0472">Membrane</keyword>
<proteinExistence type="predicted"/>
<dbReference type="Pfam" id="PF09656">
    <property type="entry name" value="PGPGW"/>
    <property type="match status" value="1"/>
</dbReference>
<dbReference type="RefSeq" id="WP_310305853.1">
    <property type="nucleotide sequence ID" value="NZ_BAAAPS010000005.1"/>
</dbReference>
<feature type="transmembrane region" description="Helical" evidence="1">
    <location>
        <begin position="77"/>
        <end position="96"/>
    </location>
</feature>
<dbReference type="EMBL" id="JAVDYG010000001">
    <property type="protein sequence ID" value="MDR7364317.1"/>
    <property type="molecule type" value="Genomic_DNA"/>
</dbReference>